<sequence length="141" mass="15850">MYRGFSLKLPNNYRSGQVTTEHRLPASNSHARWPVEVSFYSAVLHVPAKHQHKFPPVLELKLHNMTTGSMAAHRGSGHHFTFMFHAQSSPTEAVYSCVPVPIVFSDYQSNVIASVDMGEHDTAEKLHFYGSIRNCDNGCTY</sequence>
<keyword evidence="3" id="KW-0002">3D-structure</keyword>
<dbReference type="EMDB" id="EMD-34815"/>
<name>Q5YFQ1_9VIRU</name>
<keyword evidence="2" id="KW-1185">Reference proteome</keyword>
<evidence type="ECO:0000313" key="1">
    <source>
        <dbReference type="EMBL" id="AAS18029.1"/>
    </source>
</evidence>
<organism evidence="1 2">
    <name type="scientific">Singapore grouper iridovirus</name>
    <dbReference type="NCBI Taxonomy" id="262968"/>
    <lineage>
        <taxon>Viruses</taxon>
        <taxon>Varidnaviria</taxon>
        <taxon>Bamfordvirae</taxon>
        <taxon>Nucleocytoviricota</taxon>
        <taxon>Megaviricetes</taxon>
        <taxon>Pimascovirales</taxon>
        <taxon>Pimascovirales incertae sedis</taxon>
        <taxon>Iridoviridae</taxon>
        <taxon>Alphairidovirinae</taxon>
        <taxon>Ranavirus</taxon>
        <taxon>Ranavirus epinephelus1</taxon>
    </lineage>
</organism>
<dbReference type="KEGG" id="vg:3197138"/>
<dbReference type="GeneID" id="3197138"/>
<reference evidence="1 2" key="1">
    <citation type="journal article" date="2004" name="J. Virol.">
        <title>Functional genomics analysis of Singapore grouper iridovirus: complete sequence determination and proteomic analysis.</title>
        <authorList>
            <person name="Song W.J."/>
            <person name="Qin Q.W."/>
            <person name="Qiu J."/>
            <person name="Huang C.H."/>
            <person name="Wang F."/>
            <person name="Hew C.L."/>
        </authorList>
    </citation>
    <scope>NUCLEOTIDE SEQUENCE [LARGE SCALE GENOMIC DNA]</scope>
</reference>
<proteinExistence type="evidence at protein level"/>
<gene>
    <name evidence="1" type="ORF">ORF014L</name>
</gene>
<evidence type="ECO:0000313" key="2">
    <source>
        <dbReference type="Proteomes" id="UP000172127"/>
    </source>
</evidence>
<accession>Q5YFQ1</accession>
<dbReference type="PDB" id="8HIF">
    <property type="method" value="EM"/>
    <property type="resolution" value="3.50 A"/>
    <property type="chains" value="y3=1-141"/>
</dbReference>
<dbReference type="OrthoDB" id="11828at10239"/>
<protein>
    <submittedName>
        <fullName evidence="1">Uncharacterized protein</fullName>
    </submittedName>
</protein>
<reference evidence="3" key="2">
    <citation type="journal article" date="2023" name="Nat. Commun.">
        <title>Near-atomic architecture of Singapore grouper iridovirus and implications for giant virus assembly.</title>
        <authorList>
            <person name="Zhao Z."/>
            <person name="Huang Y."/>
            <person name="Liu C."/>
            <person name="Zhu D."/>
            <person name="Gao S."/>
            <person name="Liu S."/>
            <person name="Peng R."/>
            <person name="Zhang Y."/>
            <person name="Huang X."/>
            <person name="Qi J."/>
            <person name="Wong C.C.L."/>
            <person name="Zhang X."/>
            <person name="Wang P."/>
            <person name="Qin Q."/>
            <person name="Gao G.F."/>
        </authorList>
    </citation>
    <scope>STRUCTURE BY ELECTRON MICROSCOPY (3.50 ANGSTROMS)</scope>
</reference>
<evidence type="ECO:0007829" key="3">
    <source>
        <dbReference type="PDB" id="8HIF"/>
    </source>
</evidence>
<dbReference type="SMR" id="Q5YFQ1"/>
<dbReference type="EMBL" id="AY521625">
    <property type="protein sequence ID" value="AAS18029.1"/>
    <property type="molecule type" value="Genomic_DNA"/>
</dbReference>
<dbReference type="RefSeq" id="YP_164109.1">
    <property type="nucleotide sequence ID" value="NC_006549.1"/>
</dbReference>
<dbReference type="Proteomes" id="UP000172127">
    <property type="component" value="Segment"/>
</dbReference>